<dbReference type="PANTHER" id="PTHR44103">
    <property type="entry name" value="PROPROTEIN CONVERTASE P"/>
    <property type="match status" value="1"/>
</dbReference>
<dbReference type="STRING" id="1484053.SAMN05444274_11084"/>
<dbReference type="AlphaFoldDB" id="A0A1M5EYT7"/>
<keyword evidence="3" id="KW-1185">Reference proteome</keyword>
<reference evidence="2 3" key="1">
    <citation type="submission" date="2016-11" db="EMBL/GenBank/DDBJ databases">
        <authorList>
            <person name="Jaros S."/>
            <person name="Januszkiewicz K."/>
            <person name="Wedrychowicz H."/>
        </authorList>
    </citation>
    <scope>NUCLEOTIDE SEQUENCE [LARGE SCALE GENOMIC DNA]</scope>
    <source>
        <strain evidence="2 3">DSM 26910</strain>
    </source>
</reference>
<keyword evidence="1" id="KW-0732">Signal</keyword>
<dbReference type="Pfam" id="PF13517">
    <property type="entry name" value="FG-GAP_3"/>
    <property type="match status" value="1"/>
</dbReference>
<accession>A0A1M5EYT7</accession>
<gene>
    <name evidence="2" type="ORF">SAMN05444274_11084</name>
</gene>
<dbReference type="Gene3D" id="2.130.10.130">
    <property type="entry name" value="Integrin alpha, N-terminal"/>
    <property type="match status" value="2"/>
</dbReference>
<evidence type="ECO:0000313" key="2">
    <source>
        <dbReference type="EMBL" id="SHF84316.1"/>
    </source>
</evidence>
<dbReference type="InterPro" id="IPR028994">
    <property type="entry name" value="Integrin_alpha_N"/>
</dbReference>
<proteinExistence type="predicted"/>
<dbReference type="SUPFAM" id="SSF69318">
    <property type="entry name" value="Integrin alpha N-terminal domain"/>
    <property type="match status" value="2"/>
</dbReference>
<dbReference type="PANTHER" id="PTHR44103:SF1">
    <property type="entry name" value="PROPROTEIN CONVERTASE P"/>
    <property type="match status" value="1"/>
</dbReference>
<name>A0A1M5EYT7_9BACT</name>
<dbReference type="EMBL" id="FQUM01000010">
    <property type="protein sequence ID" value="SHF84316.1"/>
    <property type="molecule type" value="Genomic_DNA"/>
</dbReference>
<dbReference type="RefSeq" id="WP_073003160.1">
    <property type="nucleotide sequence ID" value="NZ_FQUM01000010.1"/>
</dbReference>
<sequence>MKNKLLFLYLIFFWFFFLPFMSISQQLERLSYNNPDLLVDLGVGLWAWPLPMDYNDDGLIDLVVVCTDTPYNGVYYFENSGDIDADRLPIFKSSKRIGDGVRNVRMSYHNGVPLVTTPGKLYKDFKVNCFNAPESIPADNMNNIIAHLDRIRANQWQLVDFNGNGILDLLVGVGIWGPRDYRGSKYYGWDNAYNKEGQWTNGPIRGYLYLSRNEGSNDNPVYDETIQLFDTDGTPLEVFGMPSPSYADFNGDGNPDILCGEFRDGFTFFENVGTIENPLFATGRPLTNGDQIIRMGLCMITPIAFDFTGNGWPDLIVGDEDGRVALIEHTGEIIDGMPVFLQPRYFKQQADKVKFGALATPVGYDWNGDGLDDIITGNTAGHIAFIKNLGGTPVKWDAPKLLESDGEVIKILAGSNGSIQGPAEAKWGYTTLSVADWNHNGLPDLIVNSIWGKVVWYENVGTLTNPKLKSAQPIEVKWEDRVPKPQWNWWNPKGDELVTQWRTTPVAIDWNGDGLTDLVMLDHEGYLSLFRRKKEGDNIILLPGERVFRLKEKECPLRLNEKEAGGSGRRKISIADFDNDGRLDLLLNSQNATFFRNIGMENGITTFEDMGLLDDRKLAGHTSSPTVINLTGKESKDLLIGAEDGYLYYRINPYSK</sequence>
<organism evidence="2 3">
    <name type="scientific">Mariniphaga anaerophila</name>
    <dbReference type="NCBI Taxonomy" id="1484053"/>
    <lineage>
        <taxon>Bacteria</taxon>
        <taxon>Pseudomonadati</taxon>
        <taxon>Bacteroidota</taxon>
        <taxon>Bacteroidia</taxon>
        <taxon>Marinilabiliales</taxon>
        <taxon>Prolixibacteraceae</taxon>
        <taxon>Mariniphaga</taxon>
    </lineage>
</organism>
<evidence type="ECO:0000313" key="3">
    <source>
        <dbReference type="Proteomes" id="UP000184164"/>
    </source>
</evidence>
<dbReference type="InterPro" id="IPR013517">
    <property type="entry name" value="FG-GAP"/>
</dbReference>
<dbReference type="Proteomes" id="UP000184164">
    <property type="component" value="Unassembled WGS sequence"/>
</dbReference>
<evidence type="ECO:0000256" key="1">
    <source>
        <dbReference type="ARBA" id="ARBA00022729"/>
    </source>
</evidence>
<protein>
    <submittedName>
        <fullName evidence="2">Repeat domain-containing protein</fullName>
    </submittedName>
</protein>